<feature type="domain" description="L,D-TPase catalytic" evidence="9">
    <location>
        <begin position="202"/>
        <end position="380"/>
    </location>
</feature>
<name>A0A0P0YXQ6_9HYPH</name>
<evidence type="ECO:0000256" key="8">
    <source>
        <dbReference type="SAM" id="SignalP"/>
    </source>
</evidence>
<dbReference type="InterPro" id="IPR038063">
    <property type="entry name" value="Transpep_catalytic_dom"/>
</dbReference>
<dbReference type="GO" id="GO:0008360">
    <property type="term" value="P:regulation of cell shape"/>
    <property type="evidence" value="ECO:0007669"/>
    <property type="project" value="UniProtKB-UniRule"/>
</dbReference>
<reference evidence="10" key="1">
    <citation type="journal article" date="2015" name="Proc. Natl. Acad. Sci. U.S.A.">
        <title>Bacterial clade with the ribosomal RNA operon on a small plasmid rather than the chromosome.</title>
        <authorList>
            <person name="Anda M."/>
            <person name="Ohtsubo Y."/>
            <person name="Okubo T."/>
            <person name="Sugawara M."/>
            <person name="Nagata Y."/>
            <person name="Tsuda M."/>
            <person name="Minamisawa K."/>
            <person name="Mitsui H."/>
        </authorList>
    </citation>
    <scope>NUCLEOTIDE SEQUENCE</scope>
    <source>
        <strain evidence="10">DSM 21988</strain>
    </source>
</reference>
<comment type="similarity">
    <text evidence="2">Belongs to the YkuD family.</text>
</comment>
<protein>
    <submittedName>
        <fullName evidence="10">Peptidoglycan-binding domain-containing protein</fullName>
    </submittedName>
</protein>
<keyword evidence="4 7" id="KW-0133">Cell shape</keyword>
<accession>A0A0P0YXQ6</accession>
<feature type="chain" id="PRO_5006057863" evidence="8">
    <location>
        <begin position="43"/>
        <end position="448"/>
    </location>
</feature>
<sequence length="448" mass="49601">MQGVLIMDAISRFGRARFTRRSVVAGAATVAGLAALPGSALAQSALQDVLMAPNRGGWNDQFDTRSANVASVRSNQPVFSPNTAAAMQQAIAAYNQISMAGGWPMVPEGQVLKLGVEHPAVMALRERLAISGDLPRSAGQSASFDTYVDAAVKRFQTRHGLPSDGVVSEHTFKAMNVPTSVRLSQLQVNLQRLQAESYDAPRFVMVNIPAASIEAVEGGRVVQRHTAVVGKIDRQTPLLKSRITNLNMNPYWHAPTSIVRKDIIPLMRKDPTYLERNDIFIYAGDGSVIPPSQIDWNTEEATRYLFRQNPGKNNAMSSVKINFPNQHSVYMHDTPQQSVFSQLMRFESSGCVRVQNVRDLIVWLAKNTPGWDRATMEQVIARRERKDVNLVDPVPLTFTYLTAWATDPTVVQFRDDIYRRDGSEQLAMSDVRPVAYQPGEQVSTGISY</sequence>
<dbReference type="SUPFAM" id="SSF141523">
    <property type="entry name" value="L,D-transpeptidase catalytic domain-like"/>
    <property type="match status" value="1"/>
</dbReference>
<evidence type="ECO:0000256" key="5">
    <source>
        <dbReference type="ARBA" id="ARBA00022984"/>
    </source>
</evidence>
<dbReference type="GO" id="GO:0009252">
    <property type="term" value="P:peptidoglycan biosynthetic process"/>
    <property type="evidence" value="ECO:0007669"/>
    <property type="project" value="UniProtKB-UniPathway"/>
</dbReference>
<dbReference type="SUPFAM" id="SSF47090">
    <property type="entry name" value="PGBD-like"/>
    <property type="match status" value="1"/>
</dbReference>
<feature type="signal peptide" evidence="8">
    <location>
        <begin position="1"/>
        <end position="42"/>
    </location>
</feature>
<dbReference type="Pfam" id="PF03734">
    <property type="entry name" value="YkuD"/>
    <property type="match status" value="1"/>
</dbReference>
<dbReference type="EMBL" id="LC066371">
    <property type="protein sequence ID" value="BAT26348.1"/>
    <property type="molecule type" value="Genomic_DNA"/>
</dbReference>
<keyword evidence="6 7" id="KW-0961">Cell wall biogenesis/degradation</keyword>
<organism evidence="10">
    <name type="scientific">Aureimonas altamirensis</name>
    <dbReference type="NCBI Taxonomy" id="370622"/>
    <lineage>
        <taxon>Bacteria</taxon>
        <taxon>Pseudomonadati</taxon>
        <taxon>Pseudomonadota</taxon>
        <taxon>Alphaproteobacteria</taxon>
        <taxon>Hyphomicrobiales</taxon>
        <taxon>Aurantimonadaceae</taxon>
        <taxon>Aureimonas</taxon>
    </lineage>
</organism>
<evidence type="ECO:0000256" key="4">
    <source>
        <dbReference type="ARBA" id="ARBA00022960"/>
    </source>
</evidence>
<dbReference type="InterPro" id="IPR052905">
    <property type="entry name" value="LD-transpeptidase_YkuD-like"/>
</dbReference>
<keyword evidence="5 7" id="KW-0573">Peptidoglycan synthesis</keyword>
<evidence type="ECO:0000256" key="3">
    <source>
        <dbReference type="ARBA" id="ARBA00022679"/>
    </source>
</evidence>
<proteinExistence type="inferred from homology"/>
<evidence type="ECO:0000259" key="9">
    <source>
        <dbReference type="PROSITE" id="PS52029"/>
    </source>
</evidence>
<dbReference type="GO" id="GO:0071555">
    <property type="term" value="P:cell wall organization"/>
    <property type="evidence" value="ECO:0007669"/>
    <property type="project" value="UniProtKB-UniRule"/>
</dbReference>
<keyword evidence="8" id="KW-0732">Signal</keyword>
<dbReference type="InterPro" id="IPR036365">
    <property type="entry name" value="PGBD-like_sf"/>
</dbReference>
<dbReference type="InterPro" id="IPR005490">
    <property type="entry name" value="LD_TPept_cat_dom"/>
</dbReference>
<evidence type="ECO:0000313" key="10">
    <source>
        <dbReference type="EMBL" id="BAT26348.1"/>
    </source>
</evidence>
<feature type="active site" description="Nucleophile" evidence="7">
    <location>
        <position position="351"/>
    </location>
</feature>
<dbReference type="Gene3D" id="1.10.101.10">
    <property type="entry name" value="PGBD-like superfamily/PGBD"/>
    <property type="match status" value="1"/>
</dbReference>
<evidence type="ECO:0000256" key="2">
    <source>
        <dbReference type="ARBA" id="ARBA00005992"/>
    </source>
</evidence>
<feature type="active site" description="Proton donor/acceptor" evidence="7">
    <location>
        <position position="332"/>
    </location>
</feature>
<dbReference type="InterPro" id="IPR002477">
    <property type="entry name" value="Peptidoglycan-bd-like"/>
</dbReference>
<dbReference type="CDD" id="cd16913">
    <property type="entry name" value="YkuD_like"/>
    <property type="match status" value="1"/>
</dbReference>
<dbReference type="UniPathway" id="UPA00219"/>
<evidence type="ECO:0000256" key="1">
    <source>
        <dbReference type="ARBA" id="ARBA00004752"/>
    </source>
</evidence>
<dbReference type="InterPro" id="IPR036366">
    <property type="entry name" value="PGBDSf"/>
</dbReference>
<keyword evidence="3" id="KW-0808">Transferase</keyword>
<dbReference type="PANTHER" id="PTHR41533">
    <property type="entry name" value="L,D-TRANSPEPTIDASE HI_1667-RELATED"/>
    <property type="match status" value="1"/>
</dbReference>
<dbReference type="PROSITE" id="PS52029">
    <property type="entry name" value="LD_TPASE"/>
    <property type="match status" value="1"/>
</dbReference>
<dbReference type="PANTHER" id="PTHR41533:SF1">
    <property type="entry name" value="L,D-TRANSPEPTIDASE YCBB-RELATED"/>
    <property type="match status" value="1"/>
</dbReference>
<dbReference type="Gene3D" id="2.40.440.10">
    <property type="entry name" value="L,D-transpeptidase catalytic domain-like"/>
    <property type="match status" value="1"/>
</dbReference>
<dbReference type="GO" id="GO:0016740">
    <property type="term" value="F:transferase activity"/>
    <property type="evidence" value="ECO:0007669"/>
    <property type="project" value="UniProtKB-KW"/>
</dbReference>
<dbReference type="GO" id="GO:0004180">
    <property type="term" value="F:carboxypeptidase activity"/>
    <property type="evidence" value="ECO:0007669"/>
    <property type="project" value="UniProtKB-ARBA"/>
</dbReference>
<dbReference type="AlphaFoldDB" id="A0A0P0YXQ6"/>
<dbReference type="Pfam" id="PF01471">
    <property type="entry name" value="PG_binding_1"/>
    <property type="match status" value="1"/>
</dbReference>
<comment type="pathway">
    <text evidence="1 7">Cell wall biogenesis; peptidoglycan biosynthesis.</text>
</comment>
<evidence type="ECO:0000256" key="6">
    <source>
        <dbReference type="ARBA" id="ARBA00023316"/>
    </source>
</evidence>
<evidence type="ECO:0000256" key="7">
    <source>
        <dbReference type="PROSITE-ProRule" id="PRU01373"/>
    </source>
</evidence>